<evidence type="ECO:0000313" key="4">
    <source>
        <dbReference type="EMBL" id="KAF2634577.1"/>
    </source>
</evidence>
<feature type="domain" description="ELYS-like" evidence="3">
    <location>
        <begin position="34"/>
        <end position="265"/>
    </location>
</feature>
<dbReference type="Proteomes" id="UP000799753">
    <property type="component" value="Unassembled WGS sequence"/>
</dbReference>
<keyword evidence="2" id="KW-0539">Nucleus</keyword>
<dbReference type="OrthoDB" id="20729at2759"/>
<name>A0A6A6RHP7_9PLEO</name>
<organism evidence="4 5">
    <name type="scientific">Massarina eburnea CBS 473.64</name>
    <dbReference type="NCBI Taxonomy" id="1395130"/>
    <lineage>
        <taxon>Eukaryota</taxon>
        <taxon>Fungi</taxon>
        <taxon>Dikarya</taxon>
        <taxon>Ascomycota</taxon>
        <taxon>Pezizomycotina</taxon>
        <taxon>Dothideomycetes</taxon>
        <taxon>Pleosporomycetidae</taxon>
        <taxon>Pleosporales</taxon>
        <taxon>Massarineae</taxon>
        <taxon>Massarinaceae</taxon>
        <taxon>Massarina</taxon>
    </lineage>
</organism>
<dbReference type="EMBL" id="MU006819">
    <property type="protein sequence ID" value="KAF2634577.1"/>
    <property type="molecule type" value="Genomic_DNA"/>
</dbReference>
<evidence type="ECO:0000256" key="2">
    <source>
        <dbReference type="ARBA" id="ARBA00023242"/>
    </source>
</evidence>
<accession>A0A6A6RHP7</accession>
<dbReference type="AlphaFoldDB" id="A0A6A6RHP7"/>
<evidence type="ECO:0000256" key="1">
    <source>
        <dbReference type="ARBA" id="ARBA00004123"/>
    </source>
</evidence>
<evidence type="ECO:0000259" key="3">
    <source>
        <dbReference type="Pfam" id="PF13934"/>
    </source>
</evidence>
<sequence length="328" mass="37260">MLDVDNYDDIFQGWSYSEGLVSDIQENQSLIGGKLFFERLLDLLKIKWNKLYPPRSTTDLRALHKTLTTAPITLHYKHCLLFYLLKDLAPSIHVTPSIDAAFANDIHLEKSFRTFIDGIWHLDHLQFETAVTGLSHPCIVQTFPDEILSCLLKRGGYGAPKEGEADTLPLAYFSCAAPPLAKENVRKDFAKYLARRNVSEMYYWLRSRPEHEHQSLLEILIDTALYRGTTGNSEVYPTSERAMELVGLPFEEREERWLETYLTEGKGRLLTGAEDTVVLRRMATGRLVEAGREGGVRGKRVDGLNWEGIRVGVKNGLGPRMEEKGFVV</sequence>
<protein>
    <recommendedName>
        <fullName evidence="3">ELYS-like domain-containing protein</fullName>
    </recommendedName>
</protein>
<gene>
    <name evidence="4" type="ORF">P280DRAFT_463320</name>
</gene>
<dbReference type="Pfam" id="PF13934">
    <property type="entry name" value="ELYS"/>
    <property type="match status" value="1"/>
</dbReference>
<keyword evidence="5" id="KW-1185">Reference proteome</keyword>
<reference evidence="4" key="1">
    <citation type="journal article" date="2020" name="Stud. Mycol.">
        <title>101 Dothideomycetes genomes: a test case for predicting lifestyles and emergence of pathogens.</title>
        <authorList>
            <person name="Haridas S."/>
            <person name="Albert R."/>
            <person name="Binder M."/>
            <person name="Bloem J."/>
            <person name="Labutti K."/>
            <person name="Salamov A."/>
            <person name="Andreopoulos B."/>
            <person name="Baker S."/>
            <person name="Barry K."/>
            <person name="Bills G."/>
            <person name="Bluhm B."/>
            <person name="Cannon C."/>
            <person name="Castanera R."/>
            <person name="Culley D."/>
            <person name="Daum C."/>
            <person name="Ezra D."/>
            <person name="Gonzalez J."/>
            <person name="Henrissat B."/>
            <person name="Kuo A."/>
            <person name="Liang C."/>
            <person name="Lipzen A."/>
            <person name="Lutzoni F."/>
            <person name="Magnuson J."/>
            <person name="Mondo S."/>
            <person name="Nolan M."/>
            <person name="Ohm R."/>
            <person name="Pangilinan J."/>
            <person name="Park H.-J."/>
            <person name="Ramirez L."/>
            <person name="Alfaro M."/>
            <person name="Sun H."/>
            <person name="Tritt A."/>
            <person name="Yoshinaga Y."/>
            <person name="Zwiers L.-H."/>
            <person name="Turgeon B."/>
            <person name="Goodwin S."/>
            <person name="Spatafora J."/>
            <person name="Crous P."/>
            <person name="Grigoriev I."/>
        </authorList>
    </citation>
    <scope>NUCLEOTIDE SEQUENCE</scope>
    <source>
        <strain evidence="4">CBS 473.64</strain>
    </source>
</reference>
<dbReference type="GO" id="GO:0005634">
    <property type="term" value="C:nucleus"/>
    <property type="evidence" value="ECO:0007669"/>
    <property type="project" value="UniProtKB-SubCell"/>
</dbReference>
<evidence type="ECO:0000313" key="5">
    <source>
        <dbReference type="Proteomes" id="UP000799753"/>
    </source>
</evidence>
<dbReference type="InterPro" id="IPR025151">
    <property type="entry name" value="ELYS_dom"/>
</dbReference>
<proteinExistence type="predicted"/>
<comment type="subcellular location">
    <subcellularLocation>
        <location evidence="1">Nucleus</location>
    </subcellularLocation>
</comment>